<dbReference type="Proteomes" id="UP000827284">
    <property type="component" value="Unassembled WGS sequence"/>
</dbReference>
<name>A0A9P3H1L6_9FUNG</name>
<evidence type="ECO:0000313" key="3">
    <source>
        <dbReference type="EMBL" id="GJJ68430.1"/>
    </source>
</evidence>
<comment type="caution">
    <text evidence="3">The sequence shown here is derived from an EMBL/GenBank/DDBJ whole genome shotgun (WGS) entry which is preliminary data.</text>
</comment>
<reference evidence="3" key="1">
    <citation type="submission" date="2021-11" db="EMBL/GenBank/DDBJ databases">
        <authorList>
            <person name="Herlambang A."/>
            <person name="Guo Y."/>
            <person name="Takashima Y."/>
            <person name="Nishizawa T."/>
        </authorList>
    </citation>
    <scope>NUCLEOTIDE SEQUENCE</scope>
    <source>
        <strain evidence="3">E1425</strain>
    </source>
</reference>
<reference evidence="3" key="2">
    <citation type="journal article" date="2022" name="Microbiol. Resour. Announc.">
        <title>Whole-Genome Sequence of Entomortierella parvispora E1425, a Mucoromycotan Fungus Associated with Burkholderiaceae-Related Endosymbiotic Bacteria.</title>
        <authorList>
            <person name="Herlambang A."/>
            <person name="Guo Y."/>
            <person name="Takashima Y."/>
            <person name="Narisawa K."/>
            <person name="Ohta H."/>
            <person name="Nishizawa T."/>
        </authorList>
    </citation>
    <scope>NUCLEOTIDE SEQUENCE</scope>
    <source>
        <strain evidence="3">E1425</strain>
    </source>
</reference>
<keyword evidence="2" id="KW-0732">Signal</keyword>
<protein>
    <recommendedName>
        <fullName evidence="5">Mating factor alpha</fullName>
    </recommendedName>
</protein>
<accession>A0A9P3H1L6</accession>
<keyword evidence="4" id="KW-1185">Reference proteome</keyword>
<evidence type="ECO:0000256" key="2">
    <source>
        <dbReference type="SAM" id="SignalP"/>
    </source>
</evidence>
<dbReference type="AlphaFoldDB" id="A0A9P3H1L6"/>
<proteinExistence type="predicted"/>
<feature type="chain" id="PRO_5040339824" description="Mating factor alpha" evidence="2">
    <location>
        <begin position="19"/>
        <end position="127"/>
    </location>
</feature>
<feature type="signal peptide" evidence="2">
    <location>
        <begin position="1"/>
        <end position="18"/>
    </location>
</feature>
<evidence type="ECO:0008006" key="5">
    <source>
        <dbReference type="Google" id="ProtNLM"/>
    </source>
</evidence>
<dbReference type="EMBL" id="BQFW01000001">
    <property type="protein sequence ID" value="GJJ68430.1"/>
    <property type="molecule type" value="Genomic_DNA"/>
</dbReference>
<organism evidence="3 4">
    <name type="scientific">Entomortierella parvispora</name>
    <dbReference type="NCBI Taxonomy" id="205924"/>
    <lineage>
        <taxon>Eukaryota</taxon>
        <taxon>Fungi</taxon>
        <taxon>Fungi incertae sedis</taxon>
        <taxon>Mucoromycota</taxon>
        <taxon>Mortierellomycotina</taxon>
        <taxon>Mortierellomycetes</taxon>
        <taxon>Mortierellales</taxon>
        <taxon>Mortierellaceae</taxon>
        <taxon>Entomortierella</taxon>
    </lineage>
</organism>
<evidence type="ECO:0000313" key="4">
    <source>
        <dbReference type="Proteomes" id="UP000827284"/>
    </source>
</evidence>
<feature type="region of interest" description="Disordered" evidence="1">
    <location>
        <begin position="74"/>
        <end position="100"/>
    </location>
</feature>
<gene>
    <name evidence="3" type="ORF">EMPS_00776</name>
</gene>
<sequence length="127" mass="14686">MHFKAALVALVAASVAHAIDTSDSTDPSKLSIIENNIGPQITTTRPLHTQRHPLLYGDLDRTYYPNSGRQIMYRRSDDAASESGQSKIAVPGSESDENEDDKFWMFPYYGYRFYRPFYYRRTYPIFF</sequence>
<evidence type="ECO:0000256" key="1">
    <source>
        <dbReference type="SAM" id="MobiDB-lite"/>
    </source>
</evidence>